<dbReference type="GO" id="GO:0016020">
    <property type="term" value="C:membrane"/>
    <property type="evidence" value="ECO:0007669"/>
    <property type="project" value="TreeGrafter"/>
</dbReference>
<feature type="transmembrane region" description="Helical" evidence="1">
    <location>
        <begin position="12"/>
        <end position="31"/>
    </location>
</feature>
<comment type="caution">
    <text evidence="3">The sequence shown here is derived from an EMBL/GenBank/DDBJ whole genome shotgun (WGS) entry which is preliminary data.</text>
</comment>
<keyword evidence="4" id="KW-1185">Reference proteome</keyword>
<keyword evidence="1" id="KW-1133">Transmembrane helix</keyword>
<reference evidence="3" key="1">
    <citation type="submission" date="2019-11" db="EMBL/GenBank/DDBJ databases">
        <authorList>
            <person name="Li J."/>
        </authorList>
    </citation>
    <scope>NUCLEOTIDE SEQUENCE</scope>
    <source>
        <strain evidence="3">B6B</strain>
    </source>
</reference>
<protein>
    <submittedName>
        <fullName evidence="3">Polysaccharide deacetylase family sporulation protein PdaB</fullName>
    </submittedName>
</protein>
<dbReference type="AlphaFoldDB" id="A0A6A8DGT2"/>
<accession>A0A6A8DGT2</accession>
<gene>
    <name evidence="3" type="primary">pdaB</name>
    <name evidence="3" type="ORF">GH741_19680</name>
</gene>
<evidence type="ECO:0000259" key="2">
    <source>
        <dbReference type="PROSITE" id="PS51677"/>
    </source>
</evidence>
<dbReference type="Proteomes" id="UP000799092">
    <property type="component" value="Unassembled WGS sequence"/>
</dbReference>
<dbReference type="SUPFAM" id="SSF88713">
    <property type="entry name" value="Glycoside hydrolase/deacetylase"/>
    <property type="match status" value="1"/>
</dbReference>
<evidence type="ECO:0000313" key="3">
    <source>
        <dbReference type="EMBL" id="MRH44874.1"/>
    </source>
</evidence>
<dbReference type="InterPro" id="IPR050248">
    <property type="entry name" value="Polysacc_deacetylase_ArnD"/>
</dbReference>
<dbReference type="OrthoDB" id="9806342at2"/>
<dbReference type="GO" id="GO:0005975">
    <property type="term" value="P:carbohydrate metabolic process"/>
    <property type="evidence" value="ECO:0007669"/>
    <property type="project" value="InterPro"/>
</dbReference>
<dbReference type="EMBL" id="WJNG01000019">
    <property type="protein sequence ID" value="MRH44874.1"/>
    <property type="molecule type" value="Genomic_DNA"/>
</dbReference>
<evidence type="ECO:0000256" key="1">
    <source>
        <dbReference type="SAM" id="Phobius"/>
    </source>
</evidence>
<feature type="domain" description="NodB homology" evidence="2">
    <location>
        <begin position="57"/>
        <end position="236"/>
    </location>
</feature>
<dbReference type="InterPro" id="IPR011330">
    <property type="entry name" value="Glyco_hydro/deAcase_b/a-brl"/>
</dbReference>
<dbReference type="Pfam" id="PF01522">
    <property type="entry name" value="Polysacc_deac_1"/>
    <property type="match status" value="1"/>
</dbReference>
<dbReference type="InterPro" id="IPR014132">
    <property type="entry name" value="PdaB-like"/>
</dbReference>
<name>A0A6A8DGT2_9BACI</name>
<sequence>MQHFYVLRIKNWKRWGLLVTAALFSAVFLWVEVESSFSVFSTEENPAALSKGSEKDPNIALTFNVSWGNEKIEPTLEQLKKHQIKATFFVSGEWAERHPDLVKKIKDDNHEIGMMGYRYKNYVEQELEQVRKDLIYAKEIFNKLGYPDTKLLRTPSGHFNPEILELAESQGYKVIHWNVNPQDWKNPGEQQIIDHVMSNTKNGDIILLHASDSVKQTPEALEIILPGLKNKGFEYVTISELISRAESDEKVVE</sequence>
<keyword evidence="1" id="KW-0472">Membrane</keyword>
<keyword evidence="1" id="KW-0812">Transmembrane</keyword>
<dbReference type="PANTHER" id="PTHR10587">
    <property type="entry name" value="GLYCOSYL TRANSFERASE-RELATED"/>
    <property type="match status" value="1"/>
</dbReference>
<organism evidence="3 4">
    <name type="scientific">Aquibacillus halophilus</name>
    <dbReference type="NCBI Taxonomy" id="930132"/>
    <lineage>
        <taxon>Bacteria</taxon>
        <taxon>Bacillati</taxon>
        <taxon>Bacillota</taxon>
        <taxon>Bacilli</taxon>
        <taxon>Bacillales</taxon>
        <taxon>Bacillaceae</taxon>
        <taxon>Aquibacillus</taxon>
    </lineage>
</organism>
<dbReference type="InterPro" id="IPR002509">
    <property type="entry name" value="NODB_dom"/>
</dbReference>
<dbReference type="Gene3D" id="3.20.20.370">
    <property type="entry name" value="Glycoside hydrolase/deacetylase"/>
    <property type="match status" value="1"/>
</dbReference>
<dbReference type="NCBIfam" id="TIGR02764">
    <property type="entry name" value="spore_ybaN_pdaB"/>
    <property type="match status" value="1"/>
</dbReference>
<evidence type="ECO:0000313" key="4">
    <source>
        <dbReference type="Proteomes" id="UP000799092"/>
    </source>
</evidence>
<dbReference type="PANTHER" id="PTHR10587:SF128">
    <property type="entry name" value="POLYSACCHARIDE DEACETYLASE PDAB-RELATED"/>
    <property type="match status" value="1"/>
</dbReference>
<dbReference type="PROSITE" id="PS51677">
    <property type="entry name" value="NODB"/>
    <property type="match status" value="1"/>
</dbReference>
<proteinExistence type="predicted"/>
<dbReference type="RefSeq" id="WP_153738471.1">
    <property type="nucleotide sequence ID" value="NZ_WJNG01000019.1"/>
</dbReference>
<dbReference type="GO" id="GO:0016810">
    <property type="term" value="F:hydrolase activity, acting on carbon-nitrogen (but not peptide) bonds"/>
    <property type="evidence" value="ECO:0007669"/>
    <property type="project" value="InterPro"/>
</dbReference>